<keyword evidence="7 9" id="KW-1133">Transmembrane helix</keyword>
<dbReference type="RefSeq" id="WP_119701867.1">
    <property type="nucleotide sequence ID" value="NZ_QJSA01000014.1"/>
</dbReference>
<dbReference type="PANTHER" id="PTHR30413:SF8">
    <property type="entry name" value="TRANSPORT PERMEASE PROTEIN"/>
    <property type="match status" value="1"/>
</dbReference>
<evidence type="ECO:0000256" key="5">
    <source>
        <dbReference type="ARBA" id="ARBA00022519"/>
    </source>
</evidence>
<evidence type="ECO:0000313" key="11">
    <source>
        <dbReference type="EMBL" id="RHW20192.1"/>
    </source>
</evidence>
<keyword evidence="3 9" id="KW-0813">Transport</keyword>
<comment type="caution">
    <text evidence="9">Lacks conserved residue(s) required for the propagation of feature annotation.</text>
</comment>
<feature type="transmembrane region" description="Helical" evidence="9">
    <location>
        <begin position="229"/>
        <end position="250"/>
    </location>
</feature>
<feature type="transmembrane region" description="Helical" evidence="9">
    <location>
        <begin position="63"/>
        <end position="82"/>
    </location>
</feature>
<dbReference type="InterPro" id="IPR047817">
    <property type="entry name" value="ABC2_TM_bact-type"/>
</dbReference>
<evidence type="ECO:0000256" key="7">
    <source>
        <dbReference type="ARBA" id="ARBA00022989"/>
    </source>
</evidence>
<dbReference type="EMBL" id="QJSA01000014">
    <property type="protein sequence ID" value="RHW20192.1"/>
    <property type="molecule type" value="Genomic_DNA"/>
</dbReference>
<dbReference type="GO" id="GO:0015920">
    <property type="term" value="P:lipopolysaccharide transport"/>
    <property type="evidence" value="ECO:0007669"/>
    <property type="project" value="TreeGrafter"/>
</dbReference>
<gene>
    <name evidence="11" type="ORF">C2846_15320</name>
</gene>
<evidence type="ECO:0000259" key="10">
    <source>
        <dbReference type="PROSITE" id="PS51012"/>
    </source>
</evidence>
<evidence type="ECO:0000256" key="2">
    <source>
        <dbReference type="ARBA" id="ARBA00007783"/>
    </source>
</evidence>
<comment type="similarity">
    <text evidence="2 9">Belongs to the ABC-2 integral membrane protein family.</text>
</comment>
<feature type="transmembrane region" description="Helical" evidence="9">
    <location>
        <begin position="142"/>
        <end position="164"/>
    </location>
</feature>
<dbReference type="GO" id="GO:0005886">
    <property type="term" value="C:plasma membrane"/>
    <property type="evidence" value="ECO:0007669"/>
    <property type="project" value="UniProtKB-SubCell"/>
</dbReference>
<dbReference type="AlphaFoldDB" id="A0A396RXR0"/>
<keyword evidence="12" id="KW-1185">Reference proteome</keyword>
<proteinExistence type="inferred from homology"/>
<evidence type="ECO:0000256" key="1">
    <source>
        <dbReference type="ARBA" id="ARBA00004429"/>
    </source>
</evidence>
<evidence type="ECO:0000256" key="9">
    <source>
        <dbReference type="RuleBase" id="RU361157"/>
    </source>
</evidence>
<evidence type="ECO:0000256" key="4">
    <source>
        <dbReference type="ARBA" id="ARBA00022475"/>
    </source>
</evidence>
<dbReference type="GO" id="GO:0140359">
    <property type="term" value="F:ABC-type transporter activity"/>
    <property type="evidence" value="ECO:0007669"/>
    <property type="project" value="InterPro"/>
</dbReference>
<keyword evidence="4 9" id="KW-1003">Cell membrane</keyword>
<dbReference type="Pfam" id="PF01061">
    <property type="entry name" value="ABC2_membrane"/>
    <property type="match status" value="1"/>
</dbReference>
<organism evidence="11 12">
    <name type="scientific">Pseudomonas jilinensis</name>
    <dbReference type="NCBI Taxonomy" id="2078689"/>
    <lineage>
        <taxon>Bacteria</taxon>
        <taxon>Pseudomonadati</taxon>
        <taxon>Pseudomonadota</taxon>
        <taxon>Gammaproteobacteria</taxon>
        <taxon>Pseudomonadales</taxon>
        <taxon>Pseudomonadaceae</taxon>
        <taxon>Pseudomonas</taxon>
    </lineage>
</organism>
<name>A0A396RXR0_9PSED</name>
<evidence type="ECO:0000256" key="3">
    <source>
        <dbReference type="ARBA" id="ARBA00022448"/>
    </source>
</evidence>
<sequence length="261" mass="29356">MLQLLKDLRHYHHALVTLFSVNVKTTVASARLGWVWWFLDPLIMMAIYYFIIRVVFQRGGENYHLFVLCGIVAWQFFARSLSAAVTAISKNRGIIRQTSTPMGLLIAVPCAVQLFFASVGMLIVMCWSYVTLGVQSLAVMPLLLLVFFIAYAVSLFVAVTQVFFADTAKLVAYGIRAGFFLSPVLYPTSRVLDADNIPAFAKLLFELNPIGWIIEAFRRVILDGGMFDWLQYGVQLALALLLVQAGLLYLRLCSNRIVKML</sequence>
<evidence type="ECO:0000256" key="8">
    <source>
        <dbReference type="ARBA" id="ARBA00023136"/>
    </source>
</evidence>
<reference evidence="11 12" key="1">
    <citation type="submission" date="2018-06" db="EMBL/GenBank/DDBJ databases">
        <title>Pseudomonas jilinensis sp. nov., isolated from the production water of Jilin Oilfield in China.</title>
        <authorList>
            <person name="Wang J."/>
        </authorList>
    </citation>
    <scope>NUCLEOTIDE SEQUENCE [LARGE SCALE GENOMIC DNA]</scope>
    <source>
        <strain evidence="11 12">JS15-10A1</strain>
    </source>
</reference>
<evidence type="ECO:0000256" key="6">
    <source>
        <dbReference type="ARBA" id="ARBA00022692"/>
    </source>
</evidence>
<feature type="transmembrane region" description="Helical" evidence="9">
    <location>
        <begin position="102"/>
        <end position="130"/>
    </location>
</feature>
<dbReference type="InterPro" id="IPR013525">
    <property type="entry name" value="ABC2_TM"/>
</dbReference>
<evidence type="ECO:0000313" key="12">
    <source>
        <dbReference type="Proteomes" id="UP000265745"/>
    </source>
</evidence>
<keyword evidence="5" id="KW-0997">Cell inner membrane</keyword>
<keyword evidence="6 9" id="KW-0812">Transmembrane</keyword>
<comment type="caution">
    <text evidence="11">The sequence shown here is derived from an EMBL/GenBank/DDBJ whole genome shotgun (WGS) entry which is preliminary data.</text>
</comment>
<dbReference type="OrthoDB" id="9786910at2"/>
<protein>
    <recommendedName>
        <fullName evidence="9">Transport permease protein</fullName>
    </recommendedName>
</protein>
<accession>A0A396RXR0</accession>
<dbReference type="Proteomes" id="UP000265745">
    <property type="component" value="Unassembled WGS sequence"/>
</dbReference>
<keyword evidence="8 9" id="KW-0472">Membrane</keyword>
<dbReference type="PANTHER" id="PTHR30413">
    <property type="entry name" value="INNER MEMBRANE TRANSPORT PERMEASE"/>
    <property type="match status" value="1"/>
</dbReference>
<feature type="transmembrane region" description="Helical" evidence="9">
    <location>
        <begin position="34"/>
        <end position="56"/>
    </location>
</feature>
<dbReference type="PROSITE" id="PS51012">
    <property type="entry name" value="ABC_TM2"/>
    <property type="match status" value="1"/>
</dbReference>
<comment type="subcellular location">
    <subcellularLocation>
        <location evidence="1 9">Cell inner membrane</location>
        <topology evidence="1 9">Multi-pass membrane protein</topology>
    </subcellularLocation>
</comment>
<feature type="domain" description="ABC transmembrane type-2" evidence="10">
    <location>
        <begin position="32"/>
        <end position="253"/>
    </location>
</feature>